<evidence type="ECO:0000313" key="3">
    <source>
        <dbReference type="Proteomes" id="UP000618931"/>
    </source>
</evidence>
<evidence type="ECO:0000313" key="2">
    <source>
        <dbReference type="EMBL" id="MBF9221518.1"/>
    </source>
</evidence>
<evidence type="ECO:0008006" key="4">
    <source>
        <dbReference type="Google" id="ProtNLM"/>
    </source>
</evidence>
<dbReference type="Proteomes" id="UP000618931">
    <property type="component" value="Unassembled WGS sequence"/>
</dbReference>
<proteinExistence type="predicted"/>
<comment type="caution">
    <text evidence="2">The sequence shown here is derived from an EMBL/GenBank/DDBJ whole genome shotgun (WGS) entry which is preliminary data.</text>
</comment>
<evidence type="ECO:0000256" key="1">
    <source>
        <dbReference type="SAM" id="SignalP"/>
    </source>
</evidence>
<reference evidence="2 3" key="1">
    <citation type="submission" date="2020-11" db="EMBL/GenBank/DDBJ databases">
        <authorList>
            <person name="Kim M.K."/>
        </authorList>
    </citation>
    <scope>NUCLEOTIDE SEQUENCE [LARGE SCALE GENOMIC DNA]</scope>
    <source>
        <strain evidence="2 3">BT662</strain>
    </source>
</reference>
<feature type="chain" id="PRO_5046226836" description="T9SS type A sorting domain-containing protein" evidence="1">
    <location>
        <begin position="35"/>
        <end position="765"/>
    </location>
</feature>
<dbReference type="EMBL" id="JADQDM010000004">
    <property type="protein sequence ID" value="MBF9221518.1"/>
    <property type="molecule type" value="Genomic_DNA"/>
</dbReference>
<keyword evidence="1" id="KW-0732">Signal</keyword>
<protein>
    <recommendedName>
        <fullName evidence="4">T9SS type A sorting domain-containing protein</fullName>
    </recommendedName>
</protein>
<accession>A0ABS0I465</accession>
<sequence>MKNSYPPTRRTAGPSLLWHKLTLLLVALSFSAHAQKASPVAAKIPPVDPCLPSFYTSQSTICQGGSAVLSFSPSSCVVTSTSYTYSWSPARDISATNTASVVVNPLVTTTYTITVTSSTGSVSSYSTTITVQANCCQTSTIPASKIVELNNDYVYNYGSTTHNDPFRQYPPGTTFHVTGDLTLHGDPGYPYPFNTNDKFTMPPGTVLLMDAFAAIYVQDGARLETNGATITAACNSMWRGLYVRGTSDQFDMHGVGTNPSNALMHNRIMHSMSGIVLEDHGPEFQLNFVDFLHNYSSMNIARNGAPVHTPSTGILNKIVYCTFDSDPTLMKAPYTYNGSADYWYSFAHIQVSGNVNGTYPYMVFQNNTLNHSMFGIRAYTATPLRLQSSTFSNFYLAGVNYASGGGPLPSVTGNDVLTLPGGSIGSQPNTCTFNFPSLPSYPATRQFTHDLTAYGSPLTYGTTGIRTDGSMLVDATSAVFRQATPVDHAAFQPHLQTGIHAVNLTATSNNFLDVTYGIAQDFNTAGTGIHSATQNLFEGCGAGYMFSSQEGTTGTALLDCNTFKRVSGQSVNTGQYFGIYVQPSFTATISGTGNVRNNKFLDGGLTFNGFQAIYNANSISPVNYQTYDDYIPVISQWVDPSAVNLVPVGYNYPNNNTDCVSGNGLPRQAPSVESSKLLSDDSQLDQNVPNPAHGSTKILYRVPNDCHKATLLVRRAMDGQVLETLPLDVKAQSSVLRLESYSAGTYFYTLLVDGSPVATRRLVVE</sequence>
<gene>
    <name evidence="2" type="ORF">I2H31_10420</name>
</gene>
<name>A0ABS0I465_9BACT</name>
<keyword evidence="3" id="KW-1185">Reference proteome</keyword>
<feature type="signal peptide" evidence="1">
    <location>
        <begin position="1"/>
        <end position="34"/>
    </location>
</feature>
<organism evidence="2 3">
    <name type="scientific">Hymenobacter ruricola</name>
    <dbReference type="NCBI Taxonomy" id="2791023"/>
    <lineage>
        <taxon>Bacteria</taxon>
        <taxon>Pseudomonadati</taxon>
        <taxon>Bacteroidota</taxon>
        <taxon>Cytophagia</taxon>
        <taxon>Cytophagales</taxon>
        <taxon>Hymenobacteraceae</taxon>
        <taxon>Hymenobacter</taxon>
    </lineage>
</organism>